<feature type="region of interest" description="Disordered" evidence="1">
    <location>
        <begin position="157"/>
        <end position="181"/>
    </location>
</feature>
<comment type="caution">
    <text evidence="2">The sequence shown here is derived from an EMBL/GenBank/DDBJ whole genome shotgun (WGS) entry which is preliminary data.</text>
</comment>
<evidence type="ECO:0000313" key="3">
    <source>
        <dbReference type="Proteomes" id="UP000886520"/>
    </source>
</evidence>
<name>A0A9D4UPS3_ADICA</name>
<dbReference type="OrthoDB" id="1954386at2759"/>
<protein>
    <submittedName>
        <fullName evidence="2">Uncharacterized protein</fullName>
    </submittedName>
</protein>
<sequence length="181" mass="20701">MENLDHNKIKKEKDDLLTGIKDVKDDFSTNVKDPAKPSSSMTDENEYAVIVPGEKVLQENKYRSTDGEKRVKIMENGIATFLKLRGFFEVVQKQHPESHLELQQVDGNWRVWCGVCKKLLRPDKSGKAIHNIQRQHFTSARHKKKLHLSLQAEEEAVEIQRKNAAAEDSGTHDNEQGDVKD</sequence>
<dbReference type="EMBL" id="JABFUD020000013">
    <property type="protein sequence ID" value="KAI5071850.1"/>
    <property type="molecule type" value="Genomic_DNA"/>
</dbReference>
<dbReference type="Proteomes" id="UP000886520">
    <property type="component" value="Chromosome 13"/>
</dbReference>
<keyword evidence="3" id="KW-1185">Reference proteome</keyword>
<proteinExistence type="predicted"/>
<dbReference type="AlphaFoldDB" id="A0A9D4UPS3"/>
<evidence type="ECO:0000256" key="1">
    <source>
        <dbReference type="SAM" id="MobiDB-lite"/>
    </source>
</evidence>
<organism evidence="2 3">
    <name type="scientific">Adiantum capillus-veneris</name>
    <name type="common">Maidenhair fern</name>
    <dbReference type="NCBI Taxonomy" id="13818"/>
    <lineage>
        <taxon>Eukaryota</taxon>
        <taxon>Viridiplantae</taxon>
        <taxon>Streptophyta</taxon>
        <taxon>Embryophyta</taxon>
        <taxon>Tracheophyta</taxon>
        <taxon>Polypodiopsida</taxon>
        <taxon>Polypodiidae</taxon>
        <taxon>Polypodiales</taxon>
        <taxon>Pteridineae</taxon>
        <taxon>Pteridaceae</taxon>
        <taxon>Vittarioideae</taxon>
        <taxon>Adiantum</taxon>
    </lineage>
</organism>
<feature type="compositionally biased region" description="Basic and acidic residues" evidence="1">
    <location>
        <begin position="158"/>
        <end position="181"/>
    </location>
</feature>
<reference evidence="2" key="1">
    <citation type="submission" date="2021-01" db="EMBL/GenBank/DDBJ databases">
        <title>Adiantum capillus-veneris genome.</title>
        <authorList>
            <person name="Fang Y."/>
            <person name="Liao Q."/>
        </authorList>
    </citation>
    <scope>NUCLEOTIDE SEQUENCE</scope>
    <source>
        <strain evidence="2">H3</strain>
        <tissue evidence="2">Leaf</tissue>
    </source>
</reference>
<evidence type="ECO:0000313" key="2">
    <source>
        <dbReference type="EMBL" id="KAI5071850.1"/>
    </source>
</evidence>
<gene>
    <name evidence="2" type="ORF">GOP47_0014101</name>
</gene>
<accession>A0A9D4UPS3</accession>